<evidence type="ECO:0000256" key="6">
    <source>
        <dbReference type="ARBA" id="ARBA00023065"/>
    </source>
</evidence>
<dbReference type="EMBL" id="CP060394">
    <property type="protein sequence ID" value="QNI33181.1"/>
    <property type="molecule type" value="Genomic_DNA"/>
</dbReference>
<dbReference type="Pfam" id="PF25539">
    <property type="entry name" value="Bestrophin_2"/>
    <property type="match status" value="1"/>
</dbReference>
<gene>
    <name evidence="10" type="ORF">H7849_04210</name>
</gene>
<name>A0A7G8BKW1_9BACT</name>
<evidence type="ECO:0000256" key="4">
    <source>
        <dbReference type="ARBA" id="ARBA00022692"/>
    </source>
</evidence>
<dbReference type="InterPro" id="IPR044669">
    <property type="entry name" value="YneE/VCCN1/2-like"/>
</dbReference>
<keyword evidence="2" id="KW-0813">Transport</keyword>
<dbReference type="Proteomes" id="UP000515312">
    <property type="component" value="Chromosome"/>
</dbReference>
<comment type="similarity">
    <text evidence="8">Belongs to the anion channel-forming bestrophin (TC 1.A.46) family.</text>
</comment>
<evidence type="ECO:0000256" key="1">
    <source>
        <dbReference type="ARBA" id="ARBA00004651"/>
    </source>
</evidence>
<evidence type="ECO:0000256" key="9">
    <source>
        <dbReference type="SAM" id="Phobius"/>
    </source>
</evidence>
<dbReference type="PANTHER" id="PTHR33281">
    <property type="entry name" value="UPF0187 PROTEIN YNEE"/>
    <property type="match status" value="1"/>
</dbReference>
<feature type="transmembrane region" description="Helical" evidence="9">
    <location>
        <begin position="216"/>
        <end position="233"/>
    </location>
</feature>
<dbReference type="GO" id="GO:0005886">
    <property type="term" value="C:plasma membrane"/>
    <property type="evidence" value="ECO:0007669"/>
    <property type="project" value="UniProtKB-SubCell"/>
</dbReference>
<evidence type="ECO:0008006" key="12">
    <source>
        <dbReference type="Google" id="ProtNLM"/>
    </source>
</evidence>
<keyword evidence="6" id="KW-0406">Ion transport</keyword>
<keyword evidence="11" id="KW-1185">Reference proteome</keyword>
<evidence type="ECO:0000256" key="7">
    <source>
        <dbReference type="ARBA" id="ARBA00023136"/>
    </source>
</evidence>
<keyword evidence="3" id="KW-1003">Cell membrane</keyword>
<dbReference type="GO" id="GO:0005254">
    <property type="term" value="F:chloride channel activity"/>
    <property type="evidence" value="ECO:0007669"/>
    <property type="project" value="InterPro"/>
</dbReference>
<protein>
    <recommendedName>
        <fullName evidence="12">Bestrophin, RFP-TM, chloride channel</fullName>
    </recommendedName>
</protein>
<dbReference type="KEGG" id="adin:H7849_04210"/>
<feature type="transmembrane region" description="Helical" evidence="9">
    <location>
        <begin position="43"/>
        <end position="62"/>
    </location>
</feature>
<comment type="subcellular location">
    <subcellularLocation>
        <location evidence="1">Cell membrane</location>
        <topology evidence="1">Multi-pass membrane protein</topology>
    </subcellularLocation>
</comment>
<evidence type="ECO:0000313" key="11">
    <source>
        <dbReference type="Proteomes" id="UP000515312"/>
    </source>
</evidence>
<dbReference type="RefSeq" id="WP_186744405.1">
    <property type="nucleotide sequence ID" value="NZ_CP060394.1"/>
</dbReference>
<organism evidence="10 11">
    <name type="scientific">Alloacidobacterium dinghuense</name>
    <dbReference type="NCBI Taxonomy" id="2763107"/>
    <lineage>
        <taxon>Bacteria</taxon>
        <taxon>Pseudomonadati</taxon>
        <taxon>Acidobacteriota</taxon>
        <taxon>Terriglobia</taxon>
        <taxon>Terriglobales</taxon>
        <taxon>Acidobacteriaceae</taxon>
        <taxon>Alloacidobacterium</taxon>
    </lineage>
</organism>
<evidence type="ECO:0000256" key="5">
    <source>
        <dbReference type="ARBA" id="ARBA00022989"/>
    </source>
</evidence>
<keyword evidence="4 9" id="KW-0812">Transmembrane</keyword>
<evidence type="ECO:0000256" key="2">
    <source>
        <dbReference type="ARBA" id="ARBA00022448"/>
    </source>
</evidence>
<keyword evidence="7 9" id="KW-0472">Membrane</keyword>
<feature type="transmembrane region" description="Helical" evidence="9">
    <location>
        <begin position="20"/>
        <end position="37"/>
    </location>
</feature>
<dbReference type="PANTHER" id="PTHR33281:SF19">
    <property type="entry name" value="VOLTAGE-DEPENDENT ANION CHANNEL-FORMING PROTEIN YNEE"/>
    <property type="match status" value="1"/>
</dbReference>
<evidence type="ECO:0000256" key="3">
    <source>
        <dbReference type="ARBA" id="ARBA00022475"/>
    </source>
</evidence>
<sequence length="307" mass="34620">MIVSKTQRLTVMLQGLRPALFSLLGWDLVIVVCYKVLHWKWVGSSFVPLGSFGAVLGIIVGFRNSSAYGRWWEARILWGAIVNRSRTFARQVLTTMSPERSATPAEQTEVADAQRELVLHQVAYVHALCHQLRGQDPVPTVVRLIPTEDPAKLAREKNLALKLQTRMSAMLVAARRRGWLDEWQWQALDQSLAGLMDSQGGAERIKNTPMPKQFDFFPRFFVQIYCLMLPIGMVVDLGWYTPLGSTLVGFLFLALEKIGRDLEDPFENRIHDVSTTAIATTIEINLRQLLGETELPPPAQPVDGILW</sequence>
<accession>A0A7G8BKW1</accession>
<dbReference type="AlphaFoldDB" id="A0A7G8BKW1"/>
<reference evidence="10 11" key="1">
    <citation type="submission" date="2020-08" db="EMBL/GenBank/DDBJ databases">
        <title>Edaphobacter telluris sp. nov. and Acidobacterium dinghuensis sp. nov., two acidobacteria isolated from forest soil.</title>
        <authorList>
            <person name="Fu J."/>
            <person name="Qiu L."/>
        </authorList>
    </citation>
    <scope>NUCLEOTIDE SEQUENCE [LARGE SCALE GENOMIC DNA]</scope>
    <source>
        <strain evidence="10">4Y35</strain>
    </source>
</reference>
<evidence type="ECO:0000313" key="10">
    <source>
        <dbReference type="EMBL" id="QNI33181.1"/>
    </source>
</evidence>
<evidence type="ECO:0000256" key="8">
    <source>
        <dbReference type="ARBA" id="ARBA00034708"/>
    </source>
</evidence>
<keyword evidence="5 9" id="KW-1133">Transmembrane helix</keyword>
<proteinExistence type="inferred from homology"/>